<reference evidence="1" key="1">
    <citation type="submission" date="2020-08" db="EMBL/GenBank/DDBJ databases">
        <title>Multicomponent nature underlies the extraordinary mechanical properties of spider dragline silk.</title>
        <authorList>
            <person name="Kono N."/>
            <person name="Nakamura H."/>
            <person name="Mori M."/>
            <person name="Yoshida Y."/>
            <person name="Ohtoshi R."/>
            <person name="Malay A.D."/>
            <person name="Moran D.A.P."/>
            <person name="Tomita M."/>
            <person name="Numata K."/>
            <person name="Arakawa K."/>
        </authorList>
    </citation>
    <scope>NUCLEOTIDE SEQUENCE</scope>
</reference>
<gene>
    <name evidence="1" type="primary">NCL1_36973</name>
    <name evidence="1" type="ORF">TNCV_2278941</name>
</gene>
<evidence type="ECO:0000313" key="2">
    <source>
        <dbReference type="Proteomes" id="UP000887159"/>
    </source>
</evidence>
<dbReference type="EMBL" id="BMAU01021052">
    <property type="protein sequence ID" value="GFX88426.1"/>
    <property type="molecule type" value="Genomic_DNA"/>
</dbReference>
<organism evidence="1 2">
    <name type="scientific">Trichonephila clavipes</name>
    <name type="common">Golden silk orbweaver</name>
    <name type="synonym">Nephila clavipes</name>
    <dbReference type="NCBI Taxonomy" id="2585209"/>
    <lineage>
        <taxon>Eukaryota</taxon>
        <taxon>Metazoa</taxon>
        <taxon>Ecdysozoa</taxon>
        <taxon>Arthropoda</taxon>
        <taxon>Chelicerata</taxon>
        <taxon>Arachnida</taxon>
        <taxon>Araneae</taxon>
        <taxon>Araneomorphae</taxon>
        <taxon>Entelegynae</taxon>
        <taxon>Araneoidea</taxon>
        <taxon>Nephilidae</taxon>
        <taxon>Trichonephila</taxon>
    </lineage>
</organism>
<proteinExistence type="predicted"/>
<accession>A0A8X6UQG3</accession>
<dbReference type="Proteomes" id="UP000887159">
    <property type="component" value="Unassembled WGS sequence"/>
</dbReference>
<protein>
    <submittedName>
        <fullName evidence="1">Uncharacterized protein</fullName>
    </submittedName>
</protein>
<comment type="caution">
    <text evidence="1">The sequence shown here is derived from an EMBL/GenBank/DDBJ whole genome shotgun (WGS) entry which is preliminary data.</text>
</comment>
<sequence>MTGSPSPSVKLKLRKLLICGSQRIAILMQKLIIKLFTKCNVQQLFHVRPKVTGKHMIRDIWGISDLDGEKDFNDDHREEITDFVQSIPRLQECAKEDVKTWMLSDAED</sequence>
<name>A0A8X6UQG3_TRICX</name>
<keyword evidence="2" id="KW-1185">Reference proteome</keyword>
<evidence type="ECO:0000313" key="1">
    <source>
        <dbReference type="EMBL" id="GFX88426.1"/>
    </source>
</evidence>
<dbReference type="AlphaFoldDB" id="A0A8X6UQG3"/>